<dbReference type="InterPro" id="IPR007712">
    <property type="entry name" value="RelE/ParE_toxin"/>
</dbReference>
<comment type="caution">
    <text evidence="2">The sequence shown here is derived from an EMBL/GenBank/DDBJ whole genome shotgun (WGS) entry which is preliminary data.</text>
</comment>
<keyword evidence="1" id="KW-1277">Toxin-antitoxin system</keyword>
<dbReference type="Pfam" id="PF05016">
    <property type="entry name" value="ParE_toxin"/>
    <property type="match status" value="1"/>
</dbReference>
<dbReference type="EMBL" id="JAATJM010000001">
    <property type="protein sequence ID" value="NJC40930.1"/>
    <property type="molecule type" value="Genomic_DNA"/>
</dbReference>
<evidence type="ECO:0000313" key="3">
    <source>
        <dbReference type="Proteomes" id="UP000587415"/>
    </source>
</evidence>
<evidence type="ECO:0000313" key="2">
    <source>
        <dbReference type="EMBL" id="NJC40930.1"/>
    </source>
</evidence>
<proteinExistence type="predicted"/>
<name>A0A7X5YLU2_9CAUL</name>
<gene>
    <name evidence="2" type="ORF">GGQ87_001188</name>
</gene>
<keyword evidence="3" id="KW-1185">Reference proteome</keyword>
<dbReference type="Proteomes" id="UP000587415">
    <property type="component" value="Unassembled WGS sequence"/>
</dbReference>
<evidence type="ECO:0000256" key="1">
    <source>
        <dbReference type="ARBA" id="ARBA00022649"/>
    </source>
</evidence>
<sequence>MPLAPLDLIYRREAVADLDNLFEYIAADRPRAAERFLLEIKRACEGLRWFPMIGRQLDPADDRVRVLTVRRRAAIKFFVHEGAVHILGISYWGRDLAAFFEGRQP</sequence>
<organism evidence="2 3">
    <name type="scientific">Brevundimonas alba</name>
    <dbReference type="NCBI Taxonomy" id="74314"/>
    <lineage>
        <taxon>Bacteria</taxon>
        <taxon>Pseudomonadati</taxon>
        <taxon>Pseudomonadota</taxon>
        <taxon>Alphaproteobacteria</taxon>
        <taxon>Caulobacterales</taxon>
        <taxon>Caulobacteraceae</taxon>
        <taxon>Brevundimonas</taxon>
    </lineage>
</organism>
<dbReference type="AlphaFoldDB" id="A0A7X5YLU2"/>
<dbReference type="RefSeq" id="WP_168045765.1">
    <property type="nucleotide sequence ID" value="NZ_JAATJM010000001.1"/>
</dbReference>
<dbReference type="Gene3D" id="3.30.2310.20">
    <property type="entry name" value="RelE-like"/>
    <property type="match status" value="1"/>
</dbReference>
<dbReference type="InterPro" id="IPR035093">
    <property type="entry name" value="RelE/ParE_toxin_dom_sf"/>
</dbReference>
<protein>
    <submittedName>
        <fullName evidence="2">Plasmid stabilization system protein ParE</fullName>
    </submittedName>
</protein>
<reference evidence="2 3" key="1">
    <citation type="submission" date="2020-03" db="EMBL/GenBank/DDBJ databases">
        <title>Genomic Encyclopedia of Type Strains, Phase IV (KMG-IV): sequencing the most valuable type-strain genomes for metagenomic binning, comparative biology and taxonomic classification.</title>
        <authorList>
            <person name="Goeker M."/>
        </authorList>
    </citation>
    <scope>NUCLEOTIDE SEQUENCE [LARGE SCALE GENOMIC DNA]</scope>
    <source>
        <strain evidence="2 3">DSM 4736</strain>
    </source>
</reference>
<accession>A0A7X5YLU2</accession>